<dbReference type="KEGG" id="pbro:HOP40_14160"/>
<proteinExistence type="predicted"/>
<organism evidence="2 3">
    <name type="scientific">Pseudonocardia broussonetiae</name>
    <dbReference type="NCBI Taxonomy" id="2736640"/>
    <lineage>
        <taxon>Bacteria</taxon>
        <taxon>Bacillati</taxon>
        <taxon>Actinomycetota</taxon>
        <taxon>Actinomycetes</taxon>
        <taxon>Pseudonocardiales</taxon>
        <taxon>Pseudonocardiaceae</taxon>
        <taxon>Pseudonocardia</taxon>
    </lineage>
</organism>
<keyword evidence="3" id="KW-1185">Reference proteome</keyword>
<evidence type="ECO:0000313" key="2">
    <source>
        <dbReference type="EMBL" id="QJY46819.1"/>
    </source>
</evidence>
<sequence length="123" mass="11676">MKTARRTLAESALVLTVGAVLATSGGATTALSLVGHETTPVQASSVPVAGSSAPGRCVDVTVPGVQVSVGSASAPAGCVVVTVPGTVGGASLPVAAVSAPVAQWSAPRCVSVTTPVGEVRAGC</sequence>
<dbReference type="EMBL" id="CP053564">
    <property type="protein sequence ID" value="QJY46819.1"/>
    <property type="molecule type" value="Genomic_DNA"/>
</dbReference>
<reference evidence="2 3" key="1">
    <citation type="submission" date="2020-05" db="EMBL/GenBank/DDBJ databases">
        <authorList>
            <person name="Mo P."/>
        </authorList>
    </citation>
    <scope>NUCLEOTIDE SEQUENCE [LARGE SCALE GENOMIC DNA]</scope>
    <source>
        <strain evidence="2 3">Gen01</strain>
    </source>
</reference>
<keyword evidence="1" id="KW-0732">Signal</keyword>
<accession>A0A6M6JK74</accession>
<protein>
    <submittedName>
        <fullName evidence="2">Uncharacterized protein</fullName>
    </submittedName>
</protein>
<feature type="signal peptide" evidence="1">
    <location>
        <begin position="1"/>
        <end position="22"/>
    </location>
</feature>
<evidence type="ECO:0000313" key="3">
    <source>
        <dbReference type="Proteomes" id="UP000505377"/>
    </source>
</evidence>
<gene>
    <name evidence="2" type="ORF">HOP40_14160</name>
</gene>
<dbReference type="RefSeq" id="WP_172158613.1">
    <property type="nucleotide sequence ID" value="NZ_CP053564.1"/>
</dbReference>
<feature type="chain" id="PRO_5026819924" evidence="1">
    <location>
        <begin position="23"/>
        <end position="123"/>
    </location>
</feature>
<name>A0A6M6JK74_9PSEU</name>
<dbReference type="AlphaFoldDB" id="A0A6M6JK74"/>
<evidence type="ECO:0000256" key="1">
    <source>
        <dbReference type="SAM" id="SignalP"/>
    </source>
</evidence>
<dbReference type="Proteomes" id="UP000505377">
    <property type="component" value="Chromosome"/>
</dbReference>